<dbReference type="Pfam" id="PF13188">
    <property type="entry name" value="PAS_8"/>
    <property type="match status" value="1"/>
</dbReference>
<reference evidence="12" key="1">
    <citation type="submission" date="2009-09" db="EMBL/GenBank/DDBJ databases">
        <title>The complete chromosome of Desulfohalobium retbaense DSM 5692.</title>
        <authorList>
            <consortium name="US DOE Joint Genome Institute (JGI-PGF)"/>
            <person name="Lucas S."/>
            <person name="Copeland A."/>
            <person name="Lapidus A."/>
            <person name="Glavina del Rio T."/>
            <person name="Dalin E."/>
            <person name="Tice H."/>
            <person name="Bruce D."/>
            <person name="Goodwin L."/>
            <person name="Pitluck S."/>
            <person name="Kyrpides N."/>
            <person name="Mavromatis K."/>
            <person name="Ivanova N."/>
            <person name="Mikhailova N."/>
            <person name="Munk A.C."/>
            <person name="Brettin T."/>
            <person name="Detter J.C."/>
            <person name="Han C."/>
            <person name="Tapia R."/>
            <person name="Larimer F."/>
            <person name="Land M."/>
            <person name="Hauser L."/>
            <person name="Markowitz V."/>
            <person name="Cheng J.-F."/>
            <person name="Hugenholtz P."/>
            <person name="Woyke T."/>
            <person name="Wu D."/>
            <person name="Spring S."/>
            <person name="Klenk H.-P."/>
            <person name="Eisen J.A."/>
        </authorList>
    </citation>
    <scope>NUCLEOTIDE SEQUENCE [LARGE SCALE GENOMIC DNA]</scope>
    <source>
        <strain evidence="12">DSM 5692</strain>
    </source>
</reference>
<evidence type="ECO:0000256" key="8">
    <source>
        <dbReference type="ARBA" id="ARBA00023012"/>
    </source>
</evidence>
<evidence type="ECO:0000256" key="2">
    <source>
        <dbReference type="ARBA" id="ARBA00012438"/>
    </source>
</evidence>
<evidence type="ECO:0000256" key="3">
    <source>
        <dbReference type="ARBA" id="ARBA00022553"/>
    </source>
</evidence>
<dbReference type="SUPFAM" id="SSF55874">
    <property type="entry name" value="ATPase domain of HSP90 chaperone/DNA topoisomerase II/histidine kinase"/>
    <property type="match status" value="1"/>
</dbReference>
<keyword evidence="4" id="KW-0808">Transferase</keyword>
<dbReference type="InterPro" id="IPR035965">
    <property type="entry name" value="PAS-like_dom_sf"/>
</dbReference>
<sequence length="555" mass="61288">MATPPTAPASTETTASALGSDDRHRLVLAAGIVRLVCLGLLLIPQALIWGGDTTPEFMFRYGGEVLYTVALVAGFLLNIVFLLSWKRFVSTSWLVGTQLGTDIVLALVLVVLTGGVSSPFTFLFWGIVFFHGRVLGRRPSLAIGVGVAVLMGGLGAVQVVWPEIWHLQGAPGQLGYYLSLQWVGLGLVILLVRSSRSETEKLFARLRRQEQALEEAEALKAKVLDWMDSGLMVLNTRGEVTSANRQALLMAGEHRLDSVLGRPLRDVFPAFDPYWQKWRHDGRRERDEVQDPDQRVYGVRMLLAPDQQSTLVLFADITEIRRLEQRVREMEKMATIGELAAGLAHEMKNPLAGIKAGLQLAEQGDVPPEQLHRLHGVVQRDIGRLDVLLRDFLNYARPNPPQPESVEIEDVVEDVLSVCRYEFPGVDFAVARGVGRETWWADRHHLHQVLLNLVRNAAESVASQGHGLVRVEQLADEEGRGLAVVDSGSGILPGQERKIFDPFVTTKEQGSGLGLSIAQRLAHQNRCWIELRNAAGGGGEARLVYESTIPVFGER</sequence>
<dbReference type="InterPro" id="IPR005467">
    <property type="entry name" value="His_kinase_dom"/>
</dbReference>
<dbReference type="Pfam" id="PF25323">
    <property type="entry name" value="6TM_PilS"/>
    <property type="match status" value="1"/>
</dbReference>
<dbReference type="InterPro" id="IPR036890">
    <property type="entry name" value="HATPase_C_sf"/>
</dbReference>
<dbReference type="GO" id="GO:0005524">
    <property type="term" value="F:ATP binding"/>
    <property type="evidence" value="ECO:0007669"/>
    <property type="project" value="UniProtKB-KW"/>
</dbReference>
<keyword evidence="8" id="KW-0902">Two-component regulatory system</keyword>
<dbReference type="KEGG" id="drt:Dret_0184"/>
<dbReference type="Pfam" id="PF00512">
    <property type="entry name" value="HisKA"/>
    <property type="match status" value="1"/>
</dbReference>
<dbReference type="PANTHER" id="PTHR43065:SF10">
    <property type="entry name" value="PEROXIDE STRESS-ACTIVATED HISTIDINE KINASE MAK3"/>
    <property type="match status" value="1"/>
</dbReference>
<dbReference type="AlphaFoldDB" id="C8WZL1"/>
<dbReference type="InterPro" id="IPR003661">
    <property type="entry name" value="HisK_dim/P_dom"/>
</dbReference>
<feature type="transmembrane region" description="Helical" evidence="9">
    <location>
        <begin position="26"/>
        <end position="49"/>
    </location>
</feature>
<evidence type="ECO:0000256" key="7">
    <source>
        <dbReference type="ARBA" id="ARBA00022840"/>
    </source>
</evidence>
<dbReference type="SMART" id="SM00387">
    <property type="entry name" value="HATPase_c"/>
    <property type="match status" value="1"/>
</dbReference>
<feature type="transmembrane region" description="Helical" evidence="9">
    <location>
        <begin position="141"/>
        <end position="162"/>
    </location>
</feature>
<keyword evidence="3" id="KW-0597">Phosphoprotein</keyword>
<dbReference type="Proteomes" id="UP000001052">
    <property type="component" value="Chromosome"/>
</dbReference>
<dbReference type="SMART" id="SM00091">
    <property type="entry name" value="PAS"/>
    <property type="match status" value="1"/>
</dbReference>
<proteinExistence type="predicted"/>
<evidence type="ECO:0000256" key="5">
    <source>
        <dbReference type="ARBA" id="ARBA00022741"/>
    </source>
</evidence>
<keyword evidence="9" id="KW-1133">Transmembrane helix</keyword>
<feature type="transmembrane region" description="Helical" evidence="9">
    <location>
        <begin position="61"/>
        <end position="83"/>
    </location>
</feature>
<dbReference type="InterPro" id="IPR004358">
    <property type="entry name" value="Sig_transdc_His_kin-like_C"/>
</dbReference>
<gene>
    <name evidence="11" type="ordered locus">Dret_0184</name>
</gene>
<evidence type="ECO:0000313" key="12">
    <source>
        <dbReference type="Proteomes" id="UP000001052"/>
    </source>
</evidence>
<dbReference type="SUPFAM" id="SSF55785">
    <property type="entry name" value="PYP-like sensor domain (PAS domain)"/>
    <property type="match status" value="1"/>
</dbReference>
<dbReference type="OrthoDB" id="9773941at2"/>
<evidence type="ECO:0000313" key="11">
    <source>
        <dbReference type="EMBL" id="ACV67486.1"/>
    </source>
</evidence>
<keyword evidence="7" id="KW-0067">ATP-binding</keyword>
<dbReference type="PROSITE" id="PS50109">
    <property type="entry name" value="HIS_KIN"/>
    <property type="match status" value="1"/>
</dbReference>
<dbReference type="Gene3D" id="1.10.287.130">
    <property type="match status" value="1"/>
</dbReference>
<dbReference type="EMBL" id="CP001734">
    <property type="protein sequence ID" value="ACV67486.1"/>
    <property type="molecule type" value="Genomic_DNA"/>
</dbReference>
<dbReference type="GO" id="GO:0000155">
    <property type="term" value="F:phosphorelay sensor kinase activity"/>
    <property type="evidence" value="ECO:0007669"/>
    <property type="project" value="InterPro"/>
</dbReference>
<keyword evidence="5" id="KW-0547">Nucleotide-binding</keyword>
<name>C8WZL1_DESRD</name>
<dbReference type="PANTHER" id="PTHR43065">
    <property type="entry name" value="SENSOR HISTIDINE KINASE"/>
    <property type="match status" value="1"/>
</dbReference>
<dbReference type="HOGENOM" id="CLU_000445_114_39_7"/>
<dbReference type="RefSeq" id="WP_015750645.1">
    <property type="nucleotide sequence ID" value="NC_013223.1"/>
</dbReference>
<dbReference type="SMART" id="SM00388">
    <property type="entry name" value="HisKA"/>
    <property type="match status" value="1"/>
</dbReference>
<keyword evidence="9" id="KW-0472">Membrane</keyword>
<dbReference type="SUPFAM" id="SSF47384">
    <property type="entry name" value="Homodimeric domain of signal transducing histidine kinase"/>
    <property type="match status" value="1"/>
</dbReference>
<evidence type="ECO:0000256" key="1">
    <source>
        <dbReference type="ARBA" id="ARBA00000085"/>
    </source>
</evidence>
<dbReference type="Gene3D" id="3.30.565.10">
    <property type="entry name" value="Histidine kinase-like ATPase, C-terminal domain"/>
    <property type="match status" value="1"/>
</dbReference>
<dbReference type="InterPro" id="IPR000014">
    <property type="entry name" value="PAS"/>
</dbReference>
<dbReference type="Pfam" id="PF02518">
    <property type="entry name" value="HATPase_c"/>
    <property type="match status" value="1"/>
</dbReference>
<evidence type="ECO:0000256" key="4">
    <source>
        <dbReference type="ARBA" id="ARBA00022679"/>
    </source>
</evidence>
<organism evidence="11 12">
    <name type="scientific">Desulfohalobium retbaense (strain ATCC 49708 / DSM 5692 / JCM 16813 / HR100)</name>
    <dbReference type="NCBI Taxonomy" id="485915"/>
    <lineage>
        <taxon>Bacteria</taxon>
        <taxon>Pseudomonadati</taxon>
        <taxon>Thermodesulfobacteriota</taxon>
        <taxon>Desulfovibrionia</taxon>
        <taxon>Desulfovibrionales</taxon>
        <taxon>Desulfohalobiaceae</taxon>
        <taxon>Desulfohalobium</taxon>
    </lineage>
</organism>
<dbReference type="Gene3D" id="3.30.450.20">
    <property type="entry name" value="PAS domain"/>
    <property type="match status" value="1"/>
</dbReference>
<keyword evidence="12" id="KW-1185">Reference proteome</keyword>
<dbReference type="STRING" id="485915.Dret_0184"/>
<dbReference type="eggNOG" id="COG3852">
    <property type="taxonomic scope" value="Bacteria"/>
</dbReference>
<evidence type="ECO:0000256" key="9">
    <source>
        <dbReference type="SAM" id="Phobius"/>
    </source>
</evidence>
<keyword evidence="9" id="KW-0812">Transmembrane</keyword>
<feature type="transmembrane region" description="Helical" evidence="9">
    <location>
        <begin position="174"/>
        <end position="192"/>
    </location>
</feature>
<comment type="catalytic activity">
    <reaction evidence="1">
        <text>ATP + protein L-histidine = ADP + protein N-phospho-L-histidine.</text>
        <dbReference type="EC" id="2.7.13.3"/>
    </reaction>
</comment>
<keyword evidence="6 11" id="KW-0418">Kinase</keyword>
<dbReference type="EC" id="2.7.13.3" evidence="2"/>
<reference evidence="11 12" key="2">
    <citation type="journal article" date="2010" name="Stand. Genomic Sci.">
        <title>Complete genome sequence of Desulfohalobium retbaense type strain (HR(100)).</title>
        <authorList>
            <person name="Spring S."/>
            <person name="Nolan M."/>
            <person name="Lapidus A."/>
            <person name="Glavina Del Rio T."/>
            <person name="Copeland A."/>
            <person name="Tice H."/>
            <person name="Cheng J.F."/>
            <person name="Lucas S."/>
            <person name="Land M."/>
            <person name="Chen F."/>
            <person name="Bruce D."/>
            <person name="Goodwin L."/>
            <person name="Pitluck S."/>
            <person name="Ivanova N."/>
            <person name="Mavromatis K."/>
            <person name="Mikhailova N."/>
            <person name="Pati A."/>
            <person name="Chen A."/>
            <person name="Palaniappan K."/>
            <person name="Hauser L."/>
            <person name="Chang Y.J."/>
            <person name="Jeffries C.D."/>
            <person name="Munk C."/>
            <person name="Kiss H."/>
            <person name="Chain P."/>
            <person name="Han C."/>
            <person name="Brettin T."/>
            <person name="Detter J.C."/>
            <person name="Schuler E."/>
            <person name="Goker M."/>
            <person name="Rohde M."/>
            <person name="Bristow J."/>
            <person name="Eisen J.A."/>
            <person name="Markowitz V."/>
            <person name="Hugenholtz P."/>
            <person name="Kyrpides N.C."/>
            <person name="Klenk H.P."/>
        </authorList>
    </citation>
    <scope>NUCLEOTIDE SEQUENCE [LARGE SCALE GENOMIC DNA]</scope>
    <source>
        <strain evidence="11 12">DSM 5692</strain>
    </source>
</reference>
<evidence type="ECO:0000259" key="10">
    <source>
        <dbReference type="PROSITE" id="PS50109"/>
    </source>
</evidence>
<dbReference type="PRINTS" id="PR00344">
    <property type="entry name" value="BCTRLSENSOR"/>
</dbReference>
<accession>C8WZL1</accession>
<feature type="domain" description="Histidine kinase" evidence="10">
    <location>
        <begin position="342"/>
        <end position="549"/>
    </location>
</feature>
<dbReference type="InterPro" id="IPR036097">
    <property type="entry name" value="HisK_dim/P_sf"/>
</dbReference>
<evidence type="ECO:0000256" key="6">
    <source>
        <dbReference type="ARBA" id="ARBA00022777"/>
    </source>
</evidence>
<feature type="transmembrane region" description="Helical" evidence="9">
    <location>
        <begin position="103"/>
        <end position="129"/>
    </location>
</feature>
<protein>
    <recommendedName>
        <fullName evidence="2">histidine kinase</fullName>
        <ecNumber evidence="2">2.7.13.3</ecNumber>
    </recommendedName>
</protein>
<dbReference type="InterPro" id="IPR003594">
    <property type="entry name" value="HATPase_dom"/>
</dbReference>
<dbReference type="CDD" id="cd00082">
    <property type="entry name" value="HisKA"/>
    <property type="match status" value="1"/>
</dbReference>